<comment type="pathway">
    <text evidence="2">Lipid metabolism.</text>
</comment>
<dbReference type="Pfam" id="PF03007">
    <property type="entry name" value="WS_DGAT_cat"/>
    <property type="match status" value="1"/>
</dbReference>
<evidence type="ECO:0000256" key="5">
    <source>
        <dbReference type="ARBA" id="ARBA00022516"/>
    </source>
</evidence>
<protein>
    <recommendedName>
        <fullName evidence="4">diacylglycerol O-acyltransferase</fullName>
        <ecNumber evidence="4">2.3.1.20</ecNumber>
    </recommendedName>
</protein>
<dbReference type="GO" id="GO:0006071">
    <property type="term" value="P:glycerol metabolic process"/>
    <property type="evidence" value="ECO:0007669"/>
    <property type="project" value="UniProtKB-KW"/>
</dbReference>
<evidence type="ECO:0000256" key="10">
    <source>
        <dbReference type="ARBA" id="ARBA00048109"/>
    </source>
</evidence>
<feature type="domain" description="O-acyltransferase WSD1 C-terminal" evidence="13">
    <location>
        <begin position="331"/>
        <end position="472"/>
    </location>
</feature>
<dbReference type="PANTHER" id="PTHR31650:SF1">
    <property type="entry name" value="WAX ESTER SYNTHASE_DIACYLGLYCEROL ACYLTRANSFERASE 4-RELATED"/>
    <property type="match status" value="1"/>
</dbReference>
<evidence type="ECO:0000256" key="3">
    <source>
        <dbReference type="ARBA" id="ARBA00009587"/>
    </source>
</evidence>
<dbReference type="InterPro" id="IPR009721">
    <property type="entry name" value="O-acyltransferase_WSD1_C"/>
</dbReference>
<comment type="similarity">
    <text evidence="3">Belongs to the long-chain O-acyltransferase family.</text>
</comment>
<keyword evidence="5" id="KW-0444">Lipid biosynthesis</keyword>
<organism evidence="14 15">
    <name type="scientific">Candidatus Dechloromonas phosphorivorans</name>
    <dbReference type="NCBI Taxonomy" id="2899244"/>
    <lineage>
        <taxon>Bacteria</taxon>
        <taxon>Pseudomonadati</taxon>
        <taxon>Pseudomonadota</taxon>
        <taxon>Betaproteobacteria</taxon>
        <taxon>Rhodocyclales</taxon>
        <taxon>Azonexaceae</taxon>
        <taxon>Dechloromonas</taxon>
    </lineage>
</organism>
<sequence>MKQLSGTDNLFLTQETGNQRAHVAGLGIYDPSTAPGGKVRFKDVLEFFTSRLDKSAVFRRRLVRAPFDLDRPYWIDEKDIDVEYHVRHIALPRPGDWRQLMIQVARIHARPLDLTKPAWEAYIIEGLDNVPDLPPGSFALYIKFHHSAIDGQAGAALVGNLHSLTPEAETVSRKVVTKVVDREPTTLELLARMVGNRVDQAVNATKLVGALAPLALQLGQKQIETMLRGALGVNAGEDAREVAGVSKKAPPTRFNGPLSPHRVVDAMPLPLEAIQKIRDAVPGSTINDIFVSVSGGTLRKYLLAKGELPEISLNALVPMSIHGEAKSGDQGNQIGMAFVPVFSNIADAGERLRKVCRGTTKGKKAVNSVGRDLPARIFQTLPSKAVDFAVRHVLLPQFNFTVSNVRGPSTPLYMAGAKVHAFMPVSVLLDGMGLNITGFSYNGVLWVCAVSDRAMMPDPGFFMDCFRESFAEHLALTVRAPEAEIRPARRTARKAAPVAEASQPAGKPAAGTSPVRKPAVRRKPRATTADPE</sequence>
<gene>
    <name evidence="14" type="ORF">IPN75_16780</name>
</gene>
<feature type="domain" description="O-acyltransferase WSD1-like N-terminal" evidence="12">
    <location>
        <begin position="4"/>
        <end position="289"/>
    </location>
</feature>
<dbReference type="GO" id="GO:0019432">
    <property type="term" value="P:triglyceride biosynthetic process"/>
    <property type="evidence" value="ECO:0007669"/>
    <property type="project" value="TreeGrafter"/>
</dbReference>
<accession>A0A9D7LTR5</accession>
<comment type="caution">
    <text evidence="14">The sequence shown here is derived from an EMBL/GenBank/DDBJ whole genome shotgun (WGS) entry which is preliminary data.</text>
</comment>
<evidence type="ECO:0000256" key="4">
    <source>
        <dbReference type="ARBA" id="ARBA00013244"/>
    </source>
</evidence>
<dbReference type="GO" id="GO:0071731">
    <property type="term" value="P:response to nitric oxide"/>
    <property type="evidence" value="ECO:0007669"/>
    <property type="project" value="TreeGrafter"/>
</dbReference>
<evidence type="ECO:0000256" key="7">
    <source>
        <dbReference type="ARBA" id="ARBA00022798"/>
    </source>
</evidence>
<dbReference type="InterPro" id="IPR014292">
    <property type="entry name" value="Acyl_transf_WS/DGAT"/>
</dbReference>
<dbReference type="EMBL" id="JADKBR010000020">
    <property type="protein sequence ID" value="MBK8891915.1"/>
    <property type="molecule type" value="Genomic_DNA"/>
</dbReference>
<evidence type="ECO:0000256" key="9">
    <source>
        <dbReference type="ARBA" id="ARBA00023315"/>
    </source>
</evidence>
<dbReference type="Proteomes" id="UP000808146">
    <property type="component" value="Unassembled WGS sequence"/>
</dbReference>
<evidence type="ECO:0000259" key="13">
    <source>
        <dbReference type="Pfam" id="PF06974"/>
    </source>
</evidence>
<dbReference type="PANTHER" id="PTHR31650">
    <property type="entry name" value="O-ACYLTRANSFERASE (WSD1-LIKE) FAMILY PROTEIN"/>
    <property type="match status" value="1"/>
</dbReference>
<evidence type="ECO:0000256" key="8">
    <source>
        <dbReference type="ARBA" id="ARBA00023098"/>
    </source>
</evidence>
<keyword evidence="6" id="KW-0808">Transferase</keyword>
<evidence type="ECO:0000256" key="11">
    <source>
        <dbReference type="SAM" id="MobiDB-lite"/>
    </source>
</evidence>
<keyword evidence="8" id="KW-0443">Lipid metabolism</keyword>
<dbReference type="GO" id="GO:0004144">
    <property type="term" value="F:diacylglycerol O-acyltransferase activity"/>
    <property type="evidence" value="ECO:0007669"/>
    <property type="project" value="UniProtKB-EC"/>
</dbReference>
<evidence type="ECO:0000256" key="6">
    <source>
        <dbReference type="ARBA" id="ARBA00022679"/>
    </source>
</evidence>
<evidence type="ECO:0000313" key="14">
    <source>
        <dbReference type="EMBL" id="MBK8891915.1"/>
    </source>
</evidence>
<dbReference type="EC" id="2.3.1.20" evidence="4"/>
<dbReference type="NCBIfam" id="TIGR02946">
    <property type="entry name" value="acyl_WS_DGAT"/>
    <property type="match status" value="1"/>
</dbReference>
<dbReference type="GO" id="GO:0051701">
    <property type="term" value="P:biological process involved in interaction with host"/>
    <property type="evidence" value="ECO:0007669"/>
    <property type="project" value="TreeGrafter"/>
</dbReference>
<keyword evidence="9" id="KW-0012">Acyltransferase</keyword>
<reference evidence="14" key="1">
    <citation type="submission" date="2020-10" db="EMBL/GenBank/DDBJ databases">
        <title>Connecting structure to function with the recovery of over 1000 high-quality activated sludge metagenome-assembled genomes encoding full-length rRNA genes using long-read sequencing.</title>
        <authorList>
            <person name="Singleton C.M."/>
            <person name="Petriglieri F."/>
            <person name="Kristensen J.M."/>
            <person name="Kirkegaard R.H."/>
            <person name="Michaelsen T.Y."/>
            <person name="Andersen M.H."/>
            <person name="Karst S.M."/>
            <person name="Dueholm M.S."/>
            <person name="Nielsen P.H."/>
            <person name="Albertsen M."/>
        </authorList>
    </citation>
    <scope>NUCLEOTIDE SEQUENCE</scope>
    <source>
        <strain evidence="14">OdNE_18-Q3-R46-58_BAT3C.305</strain>
    </source>
</reference>
<dbReference type="GO" id="GO:0005886">
    <property type="term" value="C:plasma membrane"/>
    <property type="evidence" value="ECO:0007669"/>
    <property type="project" value="TreeGrafter"/>
</dbReference>
<name>A0A9D7LTR5_9RHOO</name>
<comment type="pathway">
    <text evidence="1">Glycerolipid metabolism; triacylglycerol biosynthesis.</text>
</comment>
<dbReference type="InterPro" id="IPR045034">
    <property type="entry name" value="O-acyltransferase_WSD1-like"/>
</dbReference>
<dbReference type="GO" id="GO:0001666">
    <property type="term" value="P:response to hypoxia"/>
    <property type="evidence" value="ECO:0007669"/>
    <property type="project" value="TreeGrafter"/>
</dbReference>
<evidence type="ECO:0000313" key="15">
    <source>
        <dbReference type="Proteomes" id="UP000808146"/>
    </source>
</evidence>
<dbReference type="Pfam" id="PF06974">
    <property type="entry name" value="WS_DGAT_C"/>
    <property type="match status" value="1"/>
</dbReference>
<evidence type="ECO:0000256" key="2">
    <source>
        <dbReference type="ARBA" id="ARBA00005189"/>
    </source>
</evidence>
<dbReference type="AlphaFoldDB" id="A0A9D7LTR5"/>
<comment type="catalytic activity">
    <reaction evidence="10">
        <text>an acyl-CoA + a 1,2-diacyl-sn-glycerol = a triacyl-sn-glycerol + CoA</text>
        <dbReference type="Rhea" id="RHEA:10868"/>
        <dbReference type="ChEBI" id="CHEBI:17815"/>
        <dbReference type="ChEBI" id="CHEBI:57287"/>
        <dbReference type="ChEBI" id="CHEBI:58342"/>
        <dbReference type="ChEBI" id="CHEBI:64615"/>
        <dbReference type="EC" id="2.3.1.20"/>
    </reaction>
</comment>
<feature type="region of interest" description="Disordered" evidence="11">
    <location>
        <begin position="486"/>
        <end position="532"/>
    </location>
</feature>
<dbReference type="InterPro" id="IPR004255">
    <property type="entry name" value="O-acyltransferase_WSD1_N"/>
</dbReference>
<evidence type="ECO:0000259" key="12">
    <source>
        <dbReference type="Pfam" id="PF03007"/>
    </source>
</evidence>
<keyword evidence="7" id="KW-0319">Glycerol metabolism</keyword>
<evidence type="ECO:0000256" key="1">
    <source>
        <dbReference type="ARBA" id="ARBA00004771"/>
    </source>
</evidence>
<dbReference type="SUPFAM" id="SSF52777">
    <property type="entry name" value="CoA-dependent acyltransferases"/>
    <property type="match status" value="1"/>
</dbReference>
<proteinExistence type="inferred from homology"/>